<dbReference type="Proteomes" id="UP001620626">
    <property type="component" value="Unassembled WGS sequence"/>
</dbReference>
<dbReference type="Pfam" id="PF05380">
    <property type="entry name" value="Peptidase_A17"/>
    <property type="match status" value="1"/>
</dbReference>
<name>A0ABD2IKZ1_9BILA</name>
<protein>
    <recommendedName>
        <fullName evidence="4">Polyprotein</fullName>
    </recommendedName>
</protein>
<dbReference type="InterPro" id="IPR008042">
    <property type="entry name" value="Retrotrans_Pao"/>
</dbReference>
<sequence length="490" mass="55118">MATIAFFATTEQSSEQIKQQPKSESSWMHIEKASSATFLASRYADQRCLPDVHLAQPTPRQPELNPIDNSELRASTSILPCQFHGLTVSPFLLNATITGATSQLFRLRPIEARIEENPQHRRAEKAYNLTTVAKDTRRLGKCSALTLETKAQSAHTYKLPILEGQHHKAVNNSGPQSAQSLNDPRSDSCHRVLLSKPSSILQEVQNLNPKWDDELPANINKDWLKLMAQWLDRGEAITIEFPRHIQAIDSVEFHCFCDASKYGMGIAVYQKAKTTIMKDECNLIYAKSLVKPIKVAAHDGTIPKLELQALTLGVKAVKFVQAQIKFADQQVIMWTDSQCSVERLRDNKRQDRFVANRLQKIREANFQVRHVRTDSNPADMASRGTDPQCLRSSLLWRFGPIWLSKTDKWPESNVIYLPGDEFNEIKEPPIVEMTTNVQVEEQVSNHHSNSSGSRNATGRKPPHHTPCASSANFAHSKMAQSTTNTTAIEH</sequence>
<feature type="compositionally biased region" description="Polar residues" evidence="1">
    <location>
        <begin position="467"/>
        <end position="490"/>
    </location>
</feature>
<evidence type="ECO:0008006" key="4">
    <source>
        <dbReference type="Google" id="ProtNLM"/>
    </source>
</evidence>
<reference evidence="2 3" key="1">
    <citation type="submission" date="2024-10" db="EMBL/GenBank/DDBJ databases">
        <authorList>
            <person name="Kim D."/>
        </authorList>
    </citation>
    <scope>NUCLEOTIDE SEQUENCE [LARGE SCALE GENOMIC DNA]</scope>
    <source>
        <strain evidence="2">BH-2024</strain>
    </source>
</reference>
<dbReference type="AlphaFoldDB" id="A0ABD2IKZ1"/>
<dbReference type="PANTHER" id="PTHR47331">
    <property type="entry name" value="PHD-TYPE DOMAIN-CONTAINING PROTEIN"/>
    <property type="match status" value="1"/>
</dbReference>
<comment type="caution">
    <text evidence="2">The sequence shown here is derived from an EMBL/GenBank/DDBJ whole genome shotgun (WGS) entry which is preliminary data.</text>
</comment>
<feature type="region of interest" description="Disordered" evidence="1">
    <location>
        <begin position="442"/>
        <end position="490"/>
    </location>
</feature>
<keyword evidence="3" id="KW-1185">Reference proteome</keyword>
<evidence type="ECO:0000256" key="1">
    <source>
        <dbReference type="SAM" id="MobiDB-lite"/>
    </source>
</evidence>
<gene>
    <name evidence="2" type="ORF">niasHT_035588</name>
</gene>
<organism evidence="2 3">
    <name type="scientific">Heterodera trifolii</name>
    <dbReference type="NCBI Taxonomy" id="157864"/>
    <lineage>
        <taxon>Eukaryota</taxon>
        <taxon>Metazoa</taxon>
        <taxon>Ecdysozoa</taxon>
        <taxon>Nematoda</taxon>
        <taxon>Chromadorea</taxon>
        <taxon>Rhabditida</taxon>
        <taxon>Tylenchina</taxon>
        <taxon>Tylenchomorpha</taxon>
        <taxon>Tylenchoidea</taxon>
        <taxon>Heteroderidae</taxon>
        <taxon>Heteroderinae</taxon>
        <taxon>Heterodera</taxon>
    </lineage>
</organism>
<proteinExistence type="predicted"/>
<dbReference type="EMBL" id="JBICBT010001147">
    <property type="protein sequence ID" value="KAL3080752.1"/>
    <property type="molecule type" value="Genomic_DNA"/>
</dbReference>
<accession>A0ABD2IKZ1</accession>
<evidence type="ECO:0000313" key="2">
    <source>
        <dbReference type="EMBL" id="KAL3080752.1"/>
    </source>
</evidence>
<evidence type="ECO:0000313" key="3">
    <source>
        <dbReference type="Proteomes" id="UP001620626"/>
    </source>
</evidence>